<reference evidence="1 2" key="1">
    <citation type="journal article" date="2021" name="Nat. Plants">
        <title>The Taxus genome provides insights into paclitaxel biosynthesis.</title>
        <authorList>
            <person name="Xiong X."/>
            <person name="Gou J."/>
            <person name="Liao Q."/>
            <person name="Li Y."/>
            <person name="Zhou Q."/>
            <person name="Bi G."/>
            <person name="Li C."/>
            <person name="Du R."/>
            <person name="Wang X."/>
            <person name="Sun T."/>
            <person name="Guo L."/>
            <person name="Liang H."/>
            <person name="Lu P."/>
            <person name="Wu Y."/>
            <person name="Zhang Z."/>
            <person name="Ro D.K."/>
            <person name="Shang Y."/>
            <person name="Huang S."/>
            <person name="Yan J."/>
        </authorList>
    </citation>
    <scope>NUCLEOTIDE SEQUENCE [LARGE SCALE GENOMIC DNA]</scope>
    <source>
        <strain evidence="1">Ta-2019</strain>
    </source>
</reference>
<proteinExistence type="predicted"/>
<keyword evidence="2" id="KW-1185">Reference proteome</keyword>
<evidence type="ECO:0000313" key="1">
    <source>
        <dbReference type="EMBL" id="KAH9291100.1"/>
    </source>
</evidence>
<gene>
    <name evidence="1" type="ORF">KI387_044671</name>
</gene>
<accession>A0AA38F6S9</accession>
<feature type="non-terminal residue" evidence="1">
    <location>
        <position position="1"/>
    </location>
</feature>
<organism evidence="1 2">
    <name type="scientific">Taxus chinensis</name>
    <name type="common">Chinese yew</name>
    <name type="synonym">Taxus wallichiana var. chinensis</name>
    <dbReference type="NCBI Taxonomy" id="29808"/>
    <lineage>
        <taxon>Eukaryota</taxon>
        <taxon>Viridiplantae</taxon>
        <taxon>Streptophyta</taxon>
        <taxon>Embryophyta</taxon>
        <taxon>Tracheophyta</taxon>
        <taxon>Spermatophyta</taxon>
        <taxon>Pinopsida</taxon>
        <taxon>Pinidae</taxon>
        <taxon>Conifers II</taxon>
        <taxon>Cupressales</taxon>
        <taxon>Taxaceae</taxon>
        <taxon>Taxus</taxon>
    </lineage>
</organism>
<sequence>RALSHKTYTDLCKTLEVALHAEVVRSIDTGISPFLEAQIAAMEKQPREIIGEFSP</sequence>
<protein>
    <submittedName>
        <fullName evidence="1">Uncharacterized protein</fullName>
    </submittedName>
</protein>
<dbReference type="Proteomes" id="UP000824469">
    <property type="component" value="Unassembled WGS sequence"/>
</dbReference>
<comment type="caution">
    <text evidence="1">The sequence shown here is derived from an EMBL/GenBank/DDBJ whole genome shotgun (WGS) entry which is preliminary data.</text>
</comment>
<dbReference type="AlphaFoldDB" id="A0AA38F6S9"/>
<evidence type="ECO:0000313" key="2">
    <source>
        <dbReference type="Proteomes" id="UP000824469"/>
    </source>
</evidence>
<name>A0AA38F6S9_TAXCH</name>
<dbReference type="EMBL" id="JAHRHJ020003813">
    <property type="protein sequence ID" value="KAH9291100.1"/>
    <property type="molecule type" value="Genomic_DNA"/>
</dbReference>